<dbReference type="Proteomes" id="UP001303115">
    <property type="component" value="Unassembled WGS sequence"/>
</dbReference>
<dbReference type="EMBL" id="MU854457">
    <property type="protein sequence ID" value="KAK4035037.1"/>
    <property type="molecule type" value="Genomic_DNA"/>
</dbReference>
<protein>
    <submittedName>
        <fullName evidence="3">Uncharacterized protein</fullName>
    </submittedName>
</protein>
<dbReference type="CDD" id="cd12087">
    <property type="entry name" value="TM_EGFR-like"/>
    <property type="match status" value="1"/>
</dbReference>
<evidence type="ECO:0000256" key="1">
    <source>
        <dbReference type="SAM" id="MobiDB-lite"/>
    </source>
</evidence>
<feature type="region of interest" description="Disordered" evidence="1">
    <location>
        <begin position="365"/>
        <end position="387"/>
    </location>
</feature>
<sequence length="387" mass="41460">MRHRRRSSLHLGLSPKKTNKRDGEASLENDGIEDDNRPGLGKGRGKGKGDPSNFLSDLPISELFPTSSLVQPPPLSETRGLSTTSSLLEPETPQSTSPPPPPVSETVSPSDSATTHIESTQYSTTTTSNALPVQAFSVSNGPSPGQIAGIVVGSLAFLIFAITSAFFLLRRHRRGTNQDWGSASSLFGRIIAKPLTPPGSHQEIEKSPLTRGAHKFGTANTQPKPAAAAARLSNWLSQFRHSHLPPQEPQSPRQVINPTSTISTAHVMDPSDTDSSSILSLPTTFVTRHTNSTFLPTTALHHPRYVAPAAQQQGNVEPPASPLGIGMGRNRDSQFINERRREEYLHPTSASGFLEPLPPIPAAARLSGIGHGGGEEGYVKVQVRRPP</sequence>
<dbReference type="AlphaFoldDB" id="A0AAN6SPK5"/>
<keyword evidence="2" id="KW-0812">Transmembrane</keyword>
<keyword evidence="2" id="KW-0472">Membrane</keyword>
<keyword evidence="4" id="KW-1185">Reference proteome</keyword>
<name>A0AAN6SPK5_9PEZI</name>
<feature type="compositionally biased region" description="Polar residues" evidence="1">
    <location>
        <begin position="111"/>
        <end position="126"/>
    </location>
</feature>
<evidence type="ECO:0000313" key="4">
    <source>
        <dbReference type="Proteomes" id="UP001303115"/>
    </source>
</evidence>
<evidence type="ECO:0000256" key="2">
    <source>
        <dbReference type="SAM" id="Phobius"/>
    </source>
</evidence>
<organism evidence="3 4">
    <name type="scientific">Parachaetomium inaequale</name>
    <dbReference type="NCBI Taxonomy" id="2588326"/>
    <lineage>
        <taxon>Eukaryota</taxon>
        <taxon>Fungi</taxon>
        <taxon>Dikarya</taxon>
        <taxon>Ascomycota</taxon>
        <taxon>Pezizomycotina</taxon>
        <taxon>Sordariomycetes</taxon>
        <taxon>Sordariomycetidae</taxon>
        <taxon>Sordariales</taxon>
        <taxon>Chaetomiaceae</taxon>
        <taxon>Parachaetomium</taxon>
    </lineage>
</organism>
<reference evidence="4" key="1">
    <citation type="journal article" date="2023" name="Mol. Phylogenet. Evol.">
        <title>Genome-scale phylogeny and comparative genomics of the fungal order Sordariales.</title>
        <authorList>
            <person name="Hensen N."/>
            <person name="Bonometti L."/>
            <person name="Westerberg I."/>
            <person name="Brannstrom I.O."/>
            <person name="Guillou S."/>
            <person name="Cros-Aarteil S."/>
            <person name="Calhoun S."/>
            <person name="Haridas S."/>
            <person name="Kuo A."/>
            <person name="Mondo S."/>
            <person name="Pangilinan J."/>
            <person name="Riley R."/>
            <person name="LaButti K."/>
            <person name="Andreopoulos B."/>
            <person name="Lipzen A."/>
            <person name="Chen C."/>
            <person name="Yan M."/>
            <person name="Daum C."/>
            <person name="Ng V."/>
            <person name="Clum A."/>
            <person name="Steindorff A."/>
            <person name="Ohm R.A."/>
            <person name="Martin F."/>
            <person name="Silar P."/>
            <person name="Natvig D.O."/>
            <person name="Lalanne C."/>
            <person name="Gautier V."/>
            <person name="Ament-Velasquez S.L."/>
            <person name="Kruys A."/>
            <person name="Hutchinson M.I."/>
            <person name="Powell A.J."/>
            <person name="Barry K."/>
            <person name="Miller A.N."/>
            <person name="Grigoriev I.V."/>
            <person name="Debuchy R."/>
            <person name="Gladieux P."/>
            <person name="Hiltunen Thoren M."/>
            <person name="Johannesson H."/>
        </authorList>
    </citation>
    <scope>NUCLEOTIDE SEQUENCE [LARGE SCALE GENOMIC DNA]</scope>
    <source>
        <strain evidence="4">CBS 284.82</strain>
    </source>
</reference>
<accession>A0AAN6SPK5</accession>
<feature type="transmembrane region" description="Helical" evidence="2">
    <location>
        <begin position="147"/>
        <end position="169"/>
    </location>
</feature>
<feature type="region of interest" description="Disordered" evidence="1">
    <location>
        <begin position="1"/>
        <end position="126"/>
    </location>
</feature>
<feature type="region of interest" description="Disordered" evidence="1">
    <location>
        <begin position="310"/>
        <end position="329"/>
    </location>
</feature>
<gene>
    <name evidence="3" type="ORF">C8A01DRAFT_18246</name>
</gene>
<keyword evidence="2" id="KW-1133">Transmembrane helix</keyword>
<comment type="caution">
    <text evidence="3">The sequence shown here is derived from an EMBL/GenBank/DDBJ whole genome shotgun (WGS) entry which is preliminary data.</text>
</comment>
<evidence type="ECO:0000313" key="3">
    <source>
        <dbReference type="EMBL" id="KAK4035037.1"/>
    </source>
</evidence>
<proteinExistence type="predicted"/>